<dbReference type="AlphaFoldDB" id="A0A1I0GKM0"/>
<dbReference type="Pfam" id="PF02518">
    <property type="entry name" value="HATPase_c"/>
    <property type="match status" value="1"/>
</dbReference>
<dbReference type="Proteomes" id="UP000198762">
    <property type="component" value="Unassembled WGS sequence"/>
</dbReference>
<keyword evidence="4" id="KW-0597">Phosphoprotein</keyword>
<dbReference type="PROSITE" id="PS50109">
    <property type="entry name" value="HIS_KIN"/>
    <property type="match status" value="1"/>
</dbReference>
<evidence type="ECO:0000259" key="12">
    <source>
        <dbReference type="PROSITE" id="PS50109"/>
    </source>
</evidence>
<gene>
    <name evidence="14" type="ORF">SAMN04487962_11922</name>
</gene>
<evidence type="ECO:0000256" key="10">
    <source>
        <dbReference type="SAM" id="MobiDB-lite"/>
    </source>
</evidence>
<dbReference type="Pfam" id="PF00672">
    <property type="entry name" value="HAMP"/>
    <property type="match status" value="1"/>
</dbReference>
<reference evidence="15" key="1">
    <citation type="submission" date="2016-10" db="EMBL/GenBank/DDBJ databases">
        <authorList>
            <person name="Varghese N."/>
            <person name="Submissions S."/>
        </authorList>
    </citation>
    <scope>NUCLEOTIDE SEQUENCE [LARGE SCALE GENOMIC DNA]</scope>
    <source>
        <strain evidence="15">CGMCC 1.6489</strain>
    </source>
</reference>
<dbReference type="RefSeq" id="WP_091853898.1">
    <property type="nucleotide sequence ID" value="NZ_FOHZ01000019.1"/>
</dbReference>
<dbReference type="EC" id="2.7.13.3" evidence="3"/>
<dbReference type="InterPro" id="IPR003660">
    <property type="entry name" value="HAMP_dom"/>
</dbReference>
<dbReference type="GO" id="GO:0005524">
    <property type="term" value="F:ATP binding"/>
    <property type="evidence" value="ECO:0007669"/>
    <property type="project" value="UniProtKB-KW"/>
</dbReference>
<protein>
    <recommendedName>
        <fullName evidence="3">histidine kinase</fullName>
        <ecNumber evidence="3">2.7.13.3</ecNumber>
    </recommendedName>
</protein>
<dbReference type="Gene3D" id="3.30.565.10">
    <property type="entry name" value="Histidine kinase-like ATPase, C-terminal domain"/>
    <property type="match status" value="1"/>
</dbReference>
<evidence type="ECO:0000256" key="9">
    <source>
        <dbReference type="ARBA" id="ARBA00023012"/>
    </source>
</evidence>
<evidence type="ECO:0000259" key="13">
    <source>
        <dbReference type="PROSITE" id="PS50885"/>
    </source>
</evidence>
<feature type="transmembrane region" description="Helical" evidence="11">
    <location>
        <begin position="261"/>
        <end position="282"/>
    </location>
</feature>
<dbReference type="SUPFAM" id="SSF158472">
    <property type="entry name" value="HAMP domain-like"/>
    <property type="match status" value="1"/>
</dbReference>
<keyword evidence="8" id="KW-0067">ATP-binding</keyword>
<evidence type="ECO:0000256" key="4">
    <source>
        <dbReference type="ARBA" id="ARBA00022553"/>
    </source>
</evidence>
<evidence type="ECO:0000256" key="11">
    <source>
        <dbReference type="SAM" id="Phobius"/>
    </source>
</evidence>
<dbReference type="InterPro" id="IPR003594">
    <property type="entry name" value="HATPase_dom"/>
</dbReference>
<dbReference type="SUPFAM" id="SSF55874">
    <property type="entry name" value="ATPase domain of HSP90 chaperone/DNA topoisomerase II/histidine kinase"/>
    <property type="match status" value="1"/>
</dbReference>
<keyword evidence="11" id="KW-0472">Membrane</keyword>
<dbReference type="Pfam" id="PF00512">
    <property type="entry name" value="HisKA"/>
    <property type="match status" value="1"/>
</dbReference>
<keyword evidence="15" id="KW-1185">Reference proteome</keyword>
<dbReference type="OrthoDB" id="9772100at2"/>
<feature type="region of interest" description="Disordered" evidence="10">
    <location>
        <begin position="563"/>
        <end position="588"/>
    </location>
</feature>
<evidence type="ECO:0000256" key="3">
    <source>
        <dbReference type="ARBA" id="ARBA00012438"/>
    </source>
</evidence>
<keyword evidence="11" id="KW-0812">Transmembrane</keyword>
<name>A0A1I0GKM0_9GAMM</name>
<organism evidence="14 15">
    <name type="scientific">Marinobacter segnicrescens</name>
    <dbReference type="NCBI Taxonomy" id="430453"/>
    <lineage>
        <taxon>Bacteria</taxon>
        <taxon>Pseudomonadati</taxon>
        <taxon>Pseudomonadota</taxon>
        <taxon>Gammaproteobacteria</taxon>
        <taxon>Pseudomonadales</taxon>
        <taxon>Marinobacteraceae</taxon>
        <taxon>Marinobacter</taxon>
    </lineage>
</organism>
<evidence type="ECO:0000256" key="5">
    <source>
        <dbReference type="ARBA" id="ARBA00022679"/>
    </source>
</evidence>
<evidence type="ECO:0000313" key="14">
    <source>
        <dbReference type="EMBL" id="SET71760.1"/>
    </source>
</evidence>
<dbReference type="Gene3D" id="1.10.287.130">
    <property type="match status" value="1"/>
</dbReference>
<dbReference type="SUPFAM" id="SSF47384">
    <property type="entry name" value="Homodimeric domain of signal transducing histidine kinase"/>
    <property type="match status" value="1"/>
</dbReference>
<dbReference type="InterPro" id="IPR005467">
    <property type="entry name" value="His_kinase_dom"/>
</dbReference>
<dbReference type="STRING" id="430453.SAMN04487962_11922"/>
<keyword evidence="9" id="KW-0902">Two-component regulatory system</keyword>
<dbReference type="CDD" id="cd06225">
    <property type="entry name" value="HAMP"/>
    <property type="match status" value="1"/>
</dbReference>
<feature type="domain" description="Histidine kinase" evidence="12">
    <location>
        <begin position="354"/>
        <end position="559"/>
    </location>
</feature>
<dbReference type="InterPro" id="IPR036890">
    <property type="entry name" value="HATPase_C_sf"/>
</dbReference>
<sequence length="588" mass="63881">MKPKFSLVGRYSLLSLTLIVGSVAILSSLYAAVADSVTERLAGERLEAQVAGTANRLTNFIENRIYQLETLSTHPSMPLYLAFSDAVPDGVRELVRVEADSPDLYGILFFNNRDELTEVVPGQAASGPPYWDRDNWTIRGLPLITLGNSEVIGPQRADNSGPGWILIRQPLRDPSRQEVAGAIGLHVRLASLTELMRTENLAGVLRPYLRTPAGDLLEPTGNPVQSPPENLQPGPEVLPGWRIDYQVAAGEILSPLRSAQWGLYALAGVMALGTVALFWALARSLRRRVTRLVDGAETLASGDLHFRLQTPKNDKDEIDVLAHSFNAMADRLQDMIGRTVQAEKMAVLGEFATGVAHEVRNPLATIKLTVQALEKGEPDDQRRDLLVAVEEEIDRLNRVVGDLLDYGRPVAGEPQAVGIRRVFRHATVLTSGLADQRQVTVSATGDSRLAVYASPDQVIQCLVNLLANAIEACEPGGTVHLRAFRNGNRISVDITDTGCGMDAETLQRVTEPFFTTRQQGTGLGLSITRQLIELNGGDLQIHSVPGEGTTVSVTLPTANSDKLELASPSHTKEQSTAKHHDALTDPDR</sequence>
<keyword evidence="7 14" id="KW-0418">Kinase</keyword>
<dbReference type="PROSITE" id="PS50885">
    <property type="entry name" value="HAMP"/>
    <property type="match status" value="1"/>
</dbReference>
<evidence type="ECO:0000313" key="15">
    <source>
        <dbReference type="Proteomes" id="UP000198762"/>
    </source>
</evidence>
<evidence type="ECO:0000256" key="7">
    <source>
        <dbReference type="ARBA" id="ARBA00022777"/>
    </source>
</evidence>
<proteinExistence type="predicted"/>
<dbReference type="PANTHER" id="PTHR43065">
    <property type="entry name" value="SENSOR HISTIDINE KINASE"/>
    <property type="match status" value="1"/>
</dbReference>
<keyword evidence="6" id="KW-0547">Nucleotide-binding</keyword>
<evidence type="ECO:0000256" key="6">
    <source>
        <dbReference type="ARBA" id="ARBA00022741"/>
    </source>
</evidence>
<evidence type="ECO:0000256" key="8">
    <source>
        <dbReference type="ARBA" id="ARBA00022840"/>
    </source>
</evidence>
<feature type="compositionally biased region" description="Basic and acidic residues" evidence="10">
    <location>
        <begin position="570"/>
        <end position="588"/>
    </location>
</feature>
<dbReference type="InterPro" id="IPR036097">
    <property type="entry name" value="HisK_dim/P_sf"/>
</dbReference>
<keyword evidence="11" id="KW-1133">Transmembrane helix</keyword>
<dbReference type="Gene3D" id="6.10.340.10">
    <property type="match status" value="1"/>
</dbReference>
<comment type="subcellular location">
    <subcellularLocation>
        <location evidence="2">Membrane</location>
    </subcellularLocation>
</comment>
<dbReference type="CDD" id="cd00082">
    <property type="entry name" value="HisKA"/>
    <property type="match status" value="1"/>
</dbReference>
<feature type="domain" description="HAMP" evidence="13">
    <location>
        <begin position="283"/>
        <end position="337"/>
    </location>
</feature>
<dbReference type="InterPro" id="IPR004358">
    <property type="entry name" value="Sig_transdc_His_kin-like_C"/>
</dbReference>
<comment type="catalytic activity">
    <reaction evidence="1">
        <text>ATP + protein L-histidine = ADP + protein N-phospho-L-histidine.</text>
        <dbReference type="EC" id="2.7.13.3"/>
    </reaction>
</comment>
<dbReference type="GO" id="GO:0000155">
    <property type="term" value="F:phosphorelay sensor kinase activity"/>
    <property type="evidence" value="ECO:0007669"/>
    <property type="project" value="InterPro"/>
</dbReference>
<evidence type="ECO:0000256" key="1">
    <source>
        <dbReference type="ARBA" id="ARBA00000085"/>
    </source>
</evidence>
<dbReference type="SMART" id="SM00387">
    <property type="entry name" value="HATPase_c"/>
    <property type="match status" value="1"/>
</dbReference>
<dbReference type="PRINTS" id="PR00344">
    <property type="entry name" value="BCTRLSENSOR"/>
</dbReference>
<dbReference type="InterPro" id="IPR003661">
    <property type="entry name" value="HisK_dim/P_dom"/>
</dbReference>
<dbReference type="GO" id="GO:0016020">
    <property type="term" value="C:membrane"/>
    <property type="evidence" value="ECO:0007669"/>
    <property type="project" value="UniProtKB-SubCell"/>
</dbReference>
<keyword evidence="5" id="KW-0808">Transferase</keyword>
<dbReference type="SMART" id="SM00304">
    <property type="entry name" value="HAMP"/>
    <property type="match status" value="1"/>
</dbReference>
<accession>A0A1I0GKM0</accession>
<dbReference type="PANTHER" id="PTHR43065:SF10">
    <property type="entry name" value="PEROXIDE STRESS-ACTIVATED HISTIDINE KINASE MAK3"/>
    <property type="match status" value="1"/>
</dbReference>
<dbReference type="SMART" id="SM00388">
    <property type="entry name" value="HisKA"/>
    <property type="match status" value="1"/>
</dbReference>
<dbReference type="EMBL" id="FOHZ01000019">
    <property type="protein sequence ID" value="SET71760.1"/>
    <property type="molecule type" value="Genomic_DNA"/>
</dbReference>
<evidence type="ECO:0000256" key="2">
    <source>
        <dbReference type="ARBA" id="ARBA00004370"/>
    </source>
</evidence>